<evidence type="ECO:0000313" key="2">
    <source>
        <dbReference type="Proteomes" id="UP000234473"/>
    </source>
</evidence>
<evidence type="ECO:0000313" key="1">
    <source>
        <dbReference type="EMBL" id="PLP48964.1"/>
    </source>
</evidence>
<name>A0A2N5AMQ2_KLEVA</name>
<comment type="caution">
    <text evidence="1">The sequence shown here is derived from an EMBL/GenBank/DDBJ whole genome shotgun (WGS) entry which is preliminary data.</text>
</comment>
<accession>A0A2N5AMQ2</accession>
<reference evidence="1 2" key="2">
    <citation type="submission" date="2018-01" db="EMBL/GenBank/DDBJ databases">
        <title>Genomic study of Klebsiella pneumoniae.</title>
        <authorList>
            <person name="Yang Y."/>
            <person name="Bicalho R."/>
        </authorList>
    </citation>
    <scope>NUCLEOTIDE SEQUENCE [LARGE SCALE GENOMIC DNA]</scope>
    <source>
        <strain evidence="1 2">A5</strain>
    </source>
</reference>
<dbReference type="AlphaFoldDB" id="A0A2N5AMQ2"/>
<dbReference type="EMBL" id="PICB01000035">
    <property type="protein sequence ID" value="PLP48964.1"/>
    <property type="molecule type" value="Genomic_DNA"/>
</dbReference>
<proteinExistence type="predicted"/>
<organism evidence="1 2">
    <name type="scientific">Klebsiella variicola</name>
    <dbReference type="NCBI Taxonomy" id="244366"/>
    <lineage>
        <taxon>Bacteria</taxon>
        <taxon>Pseudomonadati</taxon>
        <taxon>Pseudomonadota</taxon>
        <taxon>Gammaproteobacteria</taxon>
        <taxon>Enterobacterales</taxon>
        <taxon>Enterobacteriaceae</taxon>
        <taxon>Klebsiella/Raoultella group</taxon>
        <taxon>Klebsiella</taxon>
        <taxon>Klebsiella pneumoniae complex</taxon>
    </lineage>
</organism>
<reference evidence="1 2" key="1">
    <citation type="submission" date="2017-11" db="EMBL/GenBank/DDBJ databases">
        <authorList>
            <person name="Han C.G."/>
        </authorList>
    </citation>
    <scope>NUCLEOTIDE SEQUENCE [LARGE SCALE GENOMIC DNA]</scope>
    <source>
        <strain evidence="1 2">A5</strain>
    </source>
</reference>
<sequence length="59" mass="6421">VIPKIAYSDMLHQHQVTPLLTLRYLQYLCELTHGLSIVTGFLVLKDLSAANAVNPATAG</sequence>
<protein>
    <submittedName>
        <fullName evidence="1">Uncharacterized protein</fullName>
    </submittedName>
</protein>
<dbReference type="Proteomes" id="UP000234473">
    <property type="component" value="Unassembled WGS sequence"/>
</dbReference>
<feature type="non-terminal residue" evidence="1">
    <location>
        <position position="1"/>
    </location>
</feature>
<gene>
    <name evidence="1" type="ORF">CWM98_01690</name>
</gene>